<gene>
    <name evidence="2" type="ORF">FK178_04035</name>
</gene>
<evidence type="ECO:0000256" key="1">
    <source>
        <dbReference type="SAM" id="Phobius"/>
    </source>
</evidence>
<evidence type="ECO:0000313" key="2">
    <source>
        <dbReference type="EMBL" id="QED36933.1"/>
    </source>
</evidence>
<feature type="transmembrane region" description="Helical" evidence="1">
    <location>
        <begin position="164"/>
        <end position="184"/>
    </location>
</feature>
<dbReference type="Pfam" id="PF19540">
    <property type="entry name" value="DUF6064"/>
    <property type="match status" value="1"/>
</dbReference>
<feature type="transmembrane region" description="Helical" evidence="1">
    <location>
        <begin position="190"/>
        <end position="207"/>
    </location>
</feature>
<reference evidence="2 3" key="1">
    <citation type="submission" date="2019-08" db="EMBL/GenBank/DDBJ databases">
        <title>Antarcticibacterium arcticum sp. nov., a bacterium isolated from marine sediment of the Canadian Beaufort Sea.</title>
        <authorList>
            <person name="Lee Y.M."/>
            <person name="Baek K."/>
            <person name="Lee D.-H."/>
            <person name="Shin S.C."/>
            <person name="Jin Y.K."/>
            <person name="Park Y."/>
        </authorList>
    </citation>
    <scope>NUCLEOTIDE SEQUENCE [LARGE SCALE GENOMIC DNA]</scope>
    <source>
        <strain evidence="2 3">PAMC 28998</strain>
    </source>
</reference>
<keyword evidence="3" id="KW-1185">Reference proteome</keyword>
<dbReference type="InterPro" id="IPR045708">
    <property type="entry name" value="DUF6064"/>
</dbReference>
<dbReference type="OrthoDB" id="1437042at2"/>
<keyword evidence="1" id="KW-0472">Membrane</keyword>
<name>A0A5B8YJZ8_9FLAO</name>
<dbReference type="EMBL" id="CP042476">
    <property type="protein sequence ID" value="QED36933.1"/>
    <property type="molecule type" value="Genomic_DNA"/>
</dbReference>
<evidence type="ECO:0000313" key="3">
    <source>
        <dbReference type="Proteomes" id="UP000321954"/>
    </source>
</evidence>
<proteinExistence type="predicted"/>
<keyword evidence="1" id="KW-0812">Transmembrane</keyword>
<organism evidence="2 3">
    <name type="scientific">Antarcticibacterium arcticum</name>
    <dbReference type="NCBI Taxonomy" id="2585771"/>
    <lineage>
        <taxon>Bacteria</taxon>
        <taxon>Pseudomonadati</taxon>
        <taxon>Bacteroidota</taxon>
        <taxon>Flavobacteriia</taxon>
        <taxon>Flavobacteriales</taxon>
        <taxon>Flavobacteriaceae</taxon>
        <taxon>Antarcticibacterium</taxon>
    </lineage>
</organism>
<feature type="transmembrane region" description="Helical" evidence="1">
    <location>
        <begin position="74"/>
        <end position="94"/>
    </location>
</feature>
<dbReference type="KEGG" id="anp:FK178_04035"/>
<feature type="transmembrane region" description="Helical" evidence="1">
    <location>
        <begin position="139"/>
        <end position="157"/>
    </location>
</feature>
<accession>A0A5B8YJZ8</accession>
<dbReference type="Proteomes" id="UP000321954">
    <property type="component" value="Chromosome"/>
</dbReference>
<keyword evidence="1" id="KW-1133">Transmembrane helix</keyword>
<feature type="transmembrane region" description="Helical" evidence="1">
    <location>
        <begin position="106"/>
        <end position="127"/>
    </location>
</feature>
<sequence>MPFTIEEFLGVFESYNAAVWPMQIILNLLAVVCLFLLISSLKGKSAVINGVLIFLWLWMGLVYQIMYFTSISSIGFLFGALFVLQALIFSYFAYFRPENLSYRFKLNISGFVGIIFILYSLLIYPVFANDLGHIYPQTPTFGLPCPTTIFTFGILLFSLTRVRWYIMIIPLLWSLIGFSAAYNLGMTEDYFLVFAGVIAMILQFFKPEPDKSHKGLRIPGNRELHLE</sequence>
<feature type="transmembrane region" description="Helical" evidence="1">
    <location>
        <begin position="20"/>
        <end position="39"/>
    </location>
</feature>
<dbReference type="RefSeq" id="WP_146831248.1">
    <property type="nucleotide sequence ID" value="NZ_CP042476.1"/>
</dbReference>
<dbReference type="AlphaFoldDB" id="A0A5B8YJZ8"/>
<protein>
    <submittedName>
        <fullName evidence="2">Uncharacterized protein</fullName>
    </submittedName>
</protein>
<feature type="transmembrane region" description="Helical" evidence="1">
    <location>
        <begin position="46"/>
        <end position="68"/>
    </location>
</feature>